<feature type="domain" description="DinB-like" evidence="1">
    <location>
        <begin position="14"/>
        <end position="164"/>
    </location>
</feature>
<dbReference type="Pfam" id="PF12867">
    <property type="entry name" value="DinB_2"/>
    <property type="match status" value="1"/>
</dbReference>
<evidence type="ECO:0000259" key="1">
    <source>
        <dbReference type="Pfam" id="PF12867"/>
    </source>
</evidence>
<protein>
    <submittedName>
        <fullName evidence="2">DinB family protein</fullName>
    </submittedName>
</protein>
<reference evidence="2" key="1">
    <citation type="submission" date="2024-06" db="EMBL/GenBank/DDBJ databases">
        <title>Draft Genome Sequence of Deinococcus sonorensis Type Strain KR-87, a Biofilm Producing Representative of the Genus Deinococcus.</title>
        <authorList>
            <person name="Boren L.S."/>
            <person name="Grosso R.A."/>
            <person name="Hugenberg-Cox A.N."/>
            <person name="Hill J.T.E."/>
            <person name="Albert C.M."/>
            <person name="Tuohy J.M."/>
        </authorList>
    </citation>
    <scope>NUCLEOTIDE SEQUENCE</scope>
    <source>
        <strain evidence="2">KR-87</strain>
    </source>
</reference>
<dbReference type="AlphaFoldDB" id="A0AAU7UDF5"/>
<organism evidence="2">
    <name type="scientific">Deinococcus sonorensis KR-87</name>
    <dbReference type="NCBI Taxonomy" id="694439"/>
    <lineage>
        <taxon>Bacteria</taxon>
        <taxon>Thermotogati</taxon>
        <taxon>Deinococcota</taxon>
        <taxon>Deinococci</taxon>
        <taxon>Deinococcales</taxon>
        <taxon>Deinococcaceae</taxon>
        <taxon>Deinococcus</taxon>
    </lineage>
</organism>
<sequence length="173" mass="19051">MNAPVTQEQTGQALAAIRDELRALAGTLPSEQFFRGSGERWSVAHHLDHLVRSNQPVASALTLPKDRLLPWTGAPRSFTEVQTLYRAALGGGAKASGRFLPDPQGTQQELLDRYASSIEQLTHGLTGWAGPDLDRFALPHPVLGPLSVREMLFFTVYHNQHHLQGIRARLETA</sequence>
<dbReference type="Gene3D" id="1.20.120.450">
    <property type="entry name" value="dinb family like domain"/>
    <property type="match status" value="1"/>
</dbReference>
<dbReference type="InterPro" id="IPR034660">
    <property type="entry name" value="DinB/YfiT-like"/>
</dbReference>
<accession>A0AAU7UDF5</accession>
<dbReference type="EMBL" id="CP158299">
    <property type="protein sequence ID" value="XBV86435.1"/>
    <property type="molecule type" value="Genomic_DNA"/>
</dbReference>
<evidence type="ECO:0000313" key="2">
    <source>
        <dbReference type="EMBL" id="XBV86435.1"/>
    </source>
</evidence>
<proteinExistence type="predicted"/>
<dbReference type="RefSeq" id="WP_350244504.1">
    <property type="nucleotide sequence ID" value="NZ_CP158299.1"/>
</dbReference>
<gene>
    <name evidence="2" type="ORF">ABOD76_09010</name>
</gene>
<name>A0AAU7UDF5_9DEIO</name>
<dbReference type="InterPro" id="IPR024775">
    <property type="entry name" value="DinB-like"/>
</dbReference>
<dbReference type="SUPFAM" id="SSF109854">
    <property type="entry name" value="DinB/YfiT-like putative metalloenzymes"/>
    <property type="match status" value="1"/>
</dbReference>
<dbReference type="KEGG" id="dsc:ABOD76_09010"/>